<evidence type="ECO:0000313" key="6">
    <source>
        <dbReference type="EMBL" id="HHI89081.1"/>
    </source>
</evidence>
<dbReference type="PRINTS" id="PR01021">
    <property type="entry name" value="OMPADOMAIN"/>
</dbReference>
<evidence type="ECO:0000256" key="4">
    <source>
        <dbReference type="PROSITE-ProRule" id="PRU00473"/>
    </source>
</evidence>
<dbReference type="Gene3D" id="3.30.1330.60">
    <property type="entry name" value="OmpA-like domain"/>
    <property type="match status" value="1"/>
</dbReference>
<feature type="non-terminal residue" evidence="6">
    <location>
        <position position="1"/>
    </location>
</feature>
<comment type="caution">
    <text evidence="6">The sequence shown here is derived from an EMBL/GenBank/DDBJ whole genome shotgun (WGS) entry which is preliminary data.</text>
</comment>
<comment type="subcellular location">
    <subcellularLocation>
        <location evidence="1">Cell outer membrane</location>
    </subcellularLocation>
</comment>
<dbReference type="PROSITE" id="PS51123">
    <property type="entry name" value="OMPA_2"/>
    <property type="match status" value="1"/>
</dbReference>
<dbReference type="SUPFAM" id="SSF103088">
    <property type="entry name" value="OmpA-like"/>
    <property type="match status" value="1"/>
</dbReference>
<feature type="domain" description="OmpA-like" evidence="5">
    <location>
        <begin position="1"/>
        <end position="76"/>
    </location>
</feature>
<evidence type="ECO:0000259" key="5">
    <source>
        <dbReference type="PROSITE" id="PS51123"/>
    </source>
</evidence>
<dbReference type="CDD" id="cd07185">
    <property type="entry name" value="OmpA_C-like"/>
    <property type="match status" value="1"/>
</dbReference>
<dbReference type="EMBL" id="DROP01000262">
    <property type="protein sequence ID" value="HHI89081.1"/>
    <property type="molecule type" value="Genomic_DNA"/>
</dbReference>
<dbReference type="InterPro" id="IPR036737">
    <property type="entry name" value="OmpA-like_sf"/>
</dbReference>
<gene>
    <name evidence="6" type="ORF">ENK01_03925</name>
</gene>
<keyword evidence="3" id="KW-0998">Cell outer membrane</keyword>
<dbReference type="InterPro" id="IPR050330">
    <property type="entry name" value="Bact_OuterMem_StrucFunc"/>
</dbReference>
<dbReference type="InterPro" id="IPR006664">
    <property type="entry name" value="OMP_bac"/>
</dbReference>
<name>A0A7V5NXF3_9PROT</name>
<dbReference type="PANTHER" id="PTHR30329">
    <property type="entry name" value="STATOR ELEMENT OF FLAGELLAR MOTOR COMPLEX"/>
    <property type="match status" value="1"/>
</dbReference>
<organism evidence="6">
    <name type="scientific">Hellea balneolensis</name>
    <dbReference type="NCBI Taxonomy" id="287478"/>
    <lineage>
        <taxon>Bacteria</taxon>
        <taxon>Pseudomonadati</taxon>
        <taxon>Pseudomonadota</taxon>
        <taxon>Alphaproteobacteria</taxon>
        <taxon>Maricaulales</taxon>
        <taxon>Robiginitomaculaceae</taxon>
        <taxon>Hellea</taxon>
    </lineage>
</organism>
<keyword evidence="2 4" id="KW-0472">Membrane</keyword>
<dbReference type="GO" id="GO:0009279">
    <property type="term" value="C:cell outer membrane"/>
    <property type="evidence" value="ECO:0007669"/>
    <property type="project" value="UniProtKB-SubCell"/>
</dbReference>
<evidence type="ECO:0000256" key="2">
    <source>
        <dbReference type="ARBA" id="ARBA00023136"/>
    </source>
</evidence>
<dbReference type="Proteomes" id="UP000885806">
    <property type="component" value="Unassembled WGS sequence"/>
</dbReference>
<reference evidence="6" key="1">
    <citation type="journal article" date="2020" name="mSystems">
        <title>Genome- and Community-Level Interaction Insights into Carbon Utilization and Element Cycling Functions of Hydrothermarchaeota in Hydrothermal Sediment.</title>
        <authorList>
            <person name="Zhou Z."/>
            <person name="Liu Y."/>
            <person name="Xu W."/>
            <person name="Pan J."/>
            <person name="Luo Z.H."/>
            <person name="Li M."/>
        </authorList>
    </citation>
    <scope>NUCLEOTIDE SEQUENCE [LARGE SCALE GENOMIC DNA]</scope>
    <source>
        <strain evidence="6">HyVt-538</strain>
    </source>
</reference>
<evidence type="ECO:0000256" key="1">
    <source>
        <dbReference type="ARBA" id="ARBA00004442"/>
    </source>
</evidence>
<proteinExistence type="predicted"/>
<protein>
    <submittedName>
        <fullName evidence="6">OmpA family protein</fullName>
    </submittedName>
</protein>
<dbReference type="InterPro" id="IPR006665">
    <property type="entry name" value="OmpA-like"/>
</dbReference>
<accession>A0A7V5NXF3</accession>
<dbReference type="AlphaFoldDB" id="A0A7V5NXF3"/>
<sequence length="82" mass="8880">DVNIAGYTDTSGSKAYNLRLSKRRADNVEKALKADGLTATHITKEAKGEEGLAIPTADGVREPLNRRAEVVIRLVPSDSFIQ</sequence>
<dbReference type="Pfam" id="PF00691">
    <property type="entry name" value="OmpA"/>
    <property type="match status" value="1"/>
</dbReference>
<evidence type="ECO:0000256" key="3">
    <source>
        <dbReference type="ARBA" id="ARBA00023237"/>
    </source>
</evidence>
<dbReference type="PANTHER" id="PTHR30329:SF21">
    <property type="entry name" value="LIPOPROTEIN YIAD-RELATED"/>
    <property type="match status" value="1"/>
</dbReference>